<evidence type="ECO:0000313" key="3">
    <source>
        <dbReference type="Proteomes" id="UP001227192"/>
    </source>
</evidence>
<dbReference type="AlphaFoldDB" id="A0AAI9TFH5"/>
<evidence type="ECO:0000313" key="2">
    <source>
        <dbReference type="EMBL" id="KAJ9486197.1"/>
    </source>
</evidence>
<proteinExistence type="predicted"/>
<feature type="compositionally biased region" description="Polar residues" evidence="1">
    <location>
        <begin position="95"/>
        <end position="104"/>
    </location>
</feature>
<protein>
    <submittedName>
        <fullName evidence="2">Uncharacterized protein</fullName>
    </submittedName>
</protein>
<comment type="caution">
    <text evidence="2">The sequence shown here is derived from an EMBL/GenBank/DDBJ whole genome shotgun (WGS) entry which is preliminary data.</text>
</comment>
<feature type="compositionally biased region" description="Basic and acidic residues" evidence="1">
    <location>
        <begin position="173"/>
        <end position="200"/>
    </location>
</feature>
<keyword evidence="3" id="KW-1185">Reference proteome</keyword>
<evidence type="ECO:0000256" key="1">
    <source>
        <dbReference type="SAM" id="MobiDB-lite"/>
    </source>
</evidence>
<feature type="compositionally biased region" description="Polar residues" evidence="1">
    <location>
        <begin position="29"/>
        <end position="63"/>
    </location>
</feature>
<accession>A0AAI9TFH5</accession>
<reference evidence="2" key="2">
    <citation type="journal article" date="2016" name="Fungal Biol.">
        <title>Ochratoxin A production by Penicillium thymicola.</title>
        <authorList>
            <person name="Nguyen H.D.T."/>
            <person name="McMullin D.R."/>
            <person name="Ponomareva E."/>
            <person name="Riley R."/>
            <person name="Pomraning K.R."/>
            <person name="Baker S.E."/>
            <person name="Seifert K.A."/>
        </authorList>
    </citation>
    <scope>NUCLEOTIDE SEQUENCE</scope>
    <source>
        <strain evidence="2">DAOM 180753</strain>
    </source>
</reference>
<name>A0AAI9TFH5_PENTH</name>
<reference evidence="2" key="1">
    <citation type="submission" date="2015-06" db="EMBL/GenBank/DDBJ databases">
        <authorList>
            <person name="Nguyen H."/>
        </authorList>
    </citation>
    <scope>NUCLEOTIDE SEQUENCE</scope>
    <source>
        <strain evidence="2">DAOM 180753</strain>
    </source>
</reference>
<dbReference type="EMBL" id="LACB01000222">
    <property type="protein sequence ID" value="KAJ9486197.1"/>
    <property type="molecule type" value="Genomic_DNA"/>
</dbReference>
<organism evidence="2 3">
    <name type="scientific">Penicillium thymicola</name>
    <dbReference type="NCBI Taxonomy" id="293382"/>
    <lineage>
        <taxon>Eukaryota</taxon>
        <taxon>Fungi</taxon>
        <taxon>Dikarya</taxon>
        <taxon>Ascomycota</taxon>
        <taxon>Pezizomycotina</taxon>
        <taxon>Eurotiomycetes</taxon>
        <taxon>Eurotiomycetidae</taxon>
        <taxon>Eurotiales</taxon>
        <taxon>Aspergillaceae</taxon>
        <taxon>Penicillium</taxon>
    </lineage>
</organism>
<sequence>MSNDPTSPISVPDAENRRRRGSIADIFSKPSNPSNTQGANQQSNQRRLSITTLGLSGSPTQASAFGGNRNFRRGSLSSSMGSNIPAEDALEDDQATGSSPNSQFGRRVSFGAQALRDARAGSIGNGEGFNWSEALRSRAERAPSLGSPVSPQAAQHSVGHHQRAASIASMEQPSREMPRQPKQNKPDFFQEKILRGDFMD</sequence>
<feature type="region of interest" description="Disordered" evidence="1">
    <location>
        <begin position="139"/>
        <end position="200"/>
    </location>
</feature>
<dbReference type="Proteomes" id="UP001227192">
    <property type="component" value="Unassembled WGS sequence"/>
</dbReference>
<feature type="region of interest" description="Disordered" evidence="1">
    <location>
        <begin position="1"/>
        <end position="107"/>
    </location>
</feature>
<gene>
    <name evidence="2" type="ORF">VN97_g7143</name>
</gene>